<comment type="caution">
    <text evidence="1">The sequence shown here is derived from an EMBL/GenBank/DDBJ whole genome shotgun (WGS) entry which is preliminary data.</text>
</comment>
<dbReference type="RefSeq" id="WP_155734310.1">
    <property type="nucleotide sequence ID" value="NZ_AUXX01000003.1"/>
</dbReference>
<name>A0A167P8U1_9GAMM</name>
<evidence type="ECO:0000313" key="1">
    <source>
        <dbReference type="EMBL" id="KZN69780.1"/>
    </source>
</evidence>
<proteinExistence type="predicted"/>
<accession>A0A167P8U1</accession>
<reference evidence="1 2" key="1">
    <citation type="submission" date="2013-07" db="EMBL/GenBank/DDBJ databases">
        <title>Comparative Genomic and Metabolomic Analysis of Twelve Strains of Pseudoalteromonas luteoviolacea.</title>
        <authorList>
            <person name="Vynne N.G."/>
            <person name="Mansson M."/>
            <person name="Gram L."/>
        </authorList>
    </citation>
    <scope>NUCLEOTIDE SEQUENCE [LARGE SCALE GENOMIC DNA]</scope>
    <source>
        <strain evidence="1 2">S4060-1</strain>
    </source>
</reference>
<evidence type="ECO:0000313" key="2">
    <source>
        <dbReference type="Proteomes" id="UP000076661"/>
    </source>
</evidence>
<dbReference type="Proteomes" id="UP000076661">
    <property type="component" value="Unassembled WGS sequence"/>
</dbReference>
<dbReference type="PATRIC" id="fig|1365257.3.peg.336"/>
<sequence length="53" mass="5874">MSATSPITAGESTCVSLTDTPLLAFVLCCYFYSTNHGHEDKLSLLKYKHFDSE</sequence>
<dbReference type="AlphaFoldDB" id="A0A167P8U1"/>
<dbReference type="EMBL" id="AUXX01000003">
    <property type="protein sequence ID" value="KZN69780.1"/>
    <property type="molecule type" value="Genomic_DNA"/>
</dbReference>
<gene>
    <name evidence="1" type="ORF">N478_09795</name>
</gene>
<organism evidence="1 2">
    <name type="scientific">Pseudoalteromonas luteoviolacea S4060-1</name>
    <dbReference type="NCBI Taxonomy" id="1365257"/>
    <lineage>
        <taxon>Bacteria</taxon>
        <taxon>Pseudomonadati</taxon>
        <taxon>Pseudomonadota</taxon>
        <taxon>Gammaproteobacteria</taxon>
        <taxon>Alteromonadales</taxon>
        <taxon>Pseudoalteromonadaceae</taxon>
        <taxon>Pseudoalteromonas</taxon>
    </lineage>
</organism>
<protein>
    <submittedName>
        <fullName evidence="1">Uncharacterized protein</fullName>
    </submittedName>
</protein>